<dbReference type="STRING" id="318479.A0A0N4U3F2"/>
<dbReference type="OrthoDB" id="654211at2759"/>
<dbReference type="AlphaFoldDB" id="A0A0N4U3F2"/>
<sequence>MDRRPIVVNSLLCFIHNYRDSILTNDLKTIVHNYFSKSVVSVAYSTLIELLPQQNATMTDDTNCVESSNDGNISSSLISSPPTDIIHLYDYVAKNSQSPVIFVTADLSELPLTLITDELDSSSEILREIRQLKLFIQDALSGKIEHTRKSSVNGTDEFFTTARSLESKMNPISSSSDTTPTVSTVVSSSCFTPTTSSSFPPINPLALYPKANNHFEKKKNVGYRLDAMVKKLTENKRKERETIQMLGTPIWPTAQMVNTVAYINMIRSMTSMTAAAAAAAQSSMFPSTALPQPDNLPW</sequence>
<evidence type="ECO:0000313" key="2">
    <source>
        <dbReference type="Proteomes" id="UP000038040"/>
    </source>
</evidence>
<dbReference type="EMBL" id="UYYG01001153">
    <property type="protein sequence ID" value="VDN55643.1"/>
    <property type="molecule type" value="Genomic_DNA"/>
</dbReference>
<proteinExistence type="predicted"/>
<organism evidence="2 4">
    <name type="scientific">Dracunculus medinensis</name>
    <name type="common">Guinea worm</name>
    <dbReference type="NCBI Taxonomy" id="318479"/>
    <lineage>
        <taxon>Eukaryota</taxon>
        <taxon>Metazoa</taxon>
        <taxon>Ecdysozoa</taxon>
        <taxon>Nematoda</taxon>
        <taxon>Chromadorea</taxon>
        <taxon>Rhabditida</taxon>
        <taxon>Spirurina</taxon>
        <taxon>Dracunculoidea</taxon>
        <taxon>Dracunculidae</taxon>
        <taxon>Dracunculus</taxon>
    </lineage>
</organism>
<evidence type="ECO:0000313" key="3">
    <source>
        <dbReference type="Proteomes" id="UP000274756"/>
    </source>
</evidence>
<reference evidence="4" key="1">
    <citation type="submission" date="2017-02" db="UniProtKB">
        <authorList>
            <consortium name="WormBaseParasite"/>
        </authorList>
    </citation>
    <scope>IDENTIFICATION</scope>
</reference>
<evidence type="ECO:0000313" key="4">
    <source>
        <dbReference type="WBParaSite" id="DME_0000125601-mRNA-1"/>
    </source>
</evidence>
<evidence type="ECO:0000313" key="1">
    <source>
        <dbReference type="EMBL" id="VDN55643.1"/>
    </source>
</evidence>
<accession>A0A0N4U3F2</accession>
<keyword evidence="3" id="KW-1185">Reference proteome</keyword>
<dbReference type="Proteomes" id="UP000038040">
    <property type="component" value="Unplaced"/>
</dbReference>
<protein>
    <submittedName>
        <fullName evidence="4">RB_A domain-containing protein</fullName>
    </submittedName>
</protein>
<name>A0A0N4U3F2_DRAME</name>
<dbReference type="Proteomes" id="UP000274756">
    <property type="component" value="Unassembled WGS sequence"/>
</dbReference>
<reference evidence="1 3" key="2">
    <citation type="submission" date="2018-11" db="EMBL/GenBank/DDBJ databases">
        <authorList>
            <consortium name="Pathogen Informatics"/>
        </authorList>
    </citation>
    <scope>NUCLEOTIDE SEQUENCE [LARGE SCALE GENOMIC DNA]</scope>
</reference>
<dbReference type="WBParaSite" id="DME_0000125601-mRNA-1">
    <property type="protein sequence ID" value="DME_0000125601-mRNA-1"/>
    <property type="gene ID" value="DME_0000125601"/>
</dbReference>
<gene>
    <name evidence="1" type="ORF">DME_LOCUS5616</name>
</gene>